<evidence type="ECO:0000313" key="2">
    <source>
        <dbReference type="EMBL" id="QDT35750.1"/>
    </source>
</evidence>
<dbReference type="PROSITE" id="PS51257">
    <property type="entry name" value="PROKAR_LIPOPROTEIN"/>
    <property type="match status" value="1"/>
</dbReference>
<dbReference type="AlphaFoldDB" id="A0A517QVV9"/>
<feature type="region of interest" description="Disordered" evidence="1">
    <location>
        <begin position="114"/>
        <end position="141"/>
    </location>
</feature>
<organism evidence="2 3">
    <name type="scientific">Stratiformator vulcanicus</name>
    <dbReference type="NCBI Taxonomy" id="2527980"/>
    <lineage>
        <taxon>Bacteria</taxon>
        <taxon>Pseudomonadati</taxon>
        <taxon>Planctomycetota</taxon>
        <taxon>Planctomycetia</taxon>
        <taxon>Planctomycetales</taxon>
        <taxon>Planctomycetaceae</taxon>
        <taxon>Stratiformator</taxon>
    </lineage>
</organism>
<dbReference type="OrthoDB" id="289394at2"/>
<dbReference type="RefSeq" id="WP_145362018.1">
    <property type="nucleotide sequence ID" value="NZ_CP036268.1"/>
</dbReference>
<evidence type="ECO:0000256" key="1">
    <source>
        <dbReference type="SAM" id="MobiDB-lite"/>
    </source>
</evidence>
<keyword evidence="3" id="KW-1185">Reference proteome</keyword>
<dbReference type="Proteomes" id="UP000317318">
    <property type="component" value="Chromosome"/>
</dbReference>
<accession>A0A517QVV9</accession>
<protein>
    <recommendedName>
        <fullName evidence="4">Nickel uptake substrate-specific transmembrane region</fullName>
    </recommendedName>
</protein>
<proteinExistence type="predicted"/>
<dbReference type="EMBL" id="CP036268">
    <property type="protein sequence ID" value="QDT35750.1"/>
    <property type="molecule type" value="Genomic_DNA"/>
</dbReference>
<name>A0A517QVV9_9PLAN</name>
<gene>
    <name evidence="2" type="ORF">Pan189_01030</name>
</gene>
<dbReference type="InterPro" id="IPR008969">
    <property type="entry name" value="CarboxyPept-like_regulatory"/>
</dbReference>
<reference evidence="2 3" key="1">
    <citation type="submission" date="2019-02" db="EMBL/GenBank/DDBJ databases">
        <title>Deep-cultivation of Planctomycetes and their phenomic and genomic characterization uncovers novel biology.</title>
        <authorList>
            <person name="Wiegand S."/>
            <person name="Jogler M."/>
            <person name="Boedeker C."/>
            <person name="Pinto D."/>
            <person name="Vollmers J."/>
            <person name="Rivas-Marin E."/>
            <person name="Kohn T."/>
            <person name="Peeters S.H."/>
            <person name="Heuer A."/>
            <person name="Rast P."/>
            <person name="Oberbeckmann S."/>
            <person name="Bunk B."/>
            <person name="Jeske O."/>
            <person name="Meyerdierks A."/>
            <person name="Storesund J.E."/>
            <person name="Kallscheuer N."/>
            <person name="Luecker S."/>
            <person name="Lage O.M."/>
            <person name="Pohl T."/>
            <person name="Merkel B.J."/>
            <person name="Hornburger P."/>
            <person name="Mueller R.-W."/>
            <person name="Bruemmer F."/>
            <person name="Labrenz M."/>
            <person name="Spormann A.M."/>
            <person name="Op den Camp H."/>
            <person name="Overmann J."/>
            <person name="Amann R."/>
            <person name="Jetten M.S.M."/>
            <person name="Mascher T."/>
            <person name="Medema M.H."/>
            <person name="Devos D.P."/>
            <person name="Kaster A.-K."/>
            <person name="Ovreas L."/>
            <person name="Rohde M."/>
            <person name="Galperin M.Y."/>
            <person name="Jogler C."/>
        </authorList>
    </citation>
    <scope>NUCLEOTIDE SEQUENCE [LARGE SCALE GENOMIC DNA]</scope>
    <source>
        <strain evidence="2 3">Pan189</strain>
    </source>
</reference>
<feature type="compositionally biased region" description="Polar residues" evidence="1">
    <location>
        <begin position="128"/>
        <end position="138"/>
    </location>
</feature>
<feature type="region of interest" description="Disordered" evidence="1">
    <location>
        <begin position="56"/>
        <end position="77"/>
    </location>
</feature>
<dbReference type="SUPFAM" id="SSF49464">
    <property type="entry name" value="Carboxypeptidase regulatory domain-like"/>
    <property type="match status" value="1"/>
</dbReference>
<feature type="compositionally biased region" description="Polar residues" evidence="1">
    <location>
        <begin position="59"/>
        <end position="71"/>
    </location>
</feature>
<sequence>MAYLYRAGGFFVVVFSVVAIAGCGGSSSGPQMATVTGTVLFDGQPLSEAEVVFSPEAGPSSSARTDEQGNFTLVGGPKQKGAVVGSHTVRISTYQPPQPIFGDRASLKQGELPEVVGTSPEKPETVPSKYNSESTLTKTVEPGKNAFTIELTSN</sequence>
<evidence type="ECO:0000313" key="3">
    <source>
        <dbReference type="Proteomes" id="UP000317318"/>
    </source>
</evidence>
<evidence type="ECO:0008006" key="4">
    <source>
        <dbReference type="Google" id="ProtNLM"/>
    </source>
</evidence>
<dbReference type="KEGG" id="svp:Pan189_01030"/>